<dbReference type="Pfam" id="PF02518">
    <property type="entry name" value="HATPase_c"/>
    <property type="match status" value="1"/>
</dbReference>
<feature type="transmembrane region" description="Helical" evidence="4">
    <location>
        <begin position="102"/>
        <end position="119"/>
    </location>
</feature>
<dbReference type="InterPro" id="IPR036890">
    <property type="entry name" value="HATPase_C_sf"/>
</dbReference>
<dbReference type="PRINTS" id="PR00344">
    <property type="entry name" value="BCTRLSENSOR"/>
</dbReference>
<dbReference type="AlphaFoldDB" id="A0A5N4WBI1"/>
<dbReference type="SUPFAM" id="SSF55874">
    <property type="entry name" value="ATPase domain of HSP90 chaperone/DNA topoisomerase II/histidine kinase"/>
    <property type="match status" value="1"/>
</dbReference>
<keyword evidence="4" id="KW-1133">Transmembrane helix</keyword>
<dbReference type="Gene3D" id="3.30.450.20">
    <property type="entry name" value="PAS domain"/>
    <property type="match status" value="1"/>
</dbReference>
<evidence type="ECO:0000256" key="2">
    <source>
        <dbReference type="ARBA" id="ARBA00012438"/>
    </source>
</evidence>
<dbReference type="InterPro" id="IPR003661">
    <property type="entry name" value="HisK_dim/P_dom"/>
</dbReference>
<dbReference type="CDD" id="cd00082">
    <property type="entry name" value="HisKA"/>
    <property type="match status" value="1"/>
</dbReference>
<dbReference type="InterPro" id="IPR003594">
    <property type="entry name" value="HATPase_dom"/>
</dbReference>
<dbReference type="PROSITE" id="PS50109">
    <property type="entry name" value="HIS_KIN"/>
    <property type="match status" value="1"/>
</dbReference>
<dbReference type="Pfam" id="PF25323">
    <property type="entry name" value="6TM_PilS"/>
    <property type="match status" value="1"/>
</dbReference>
<dbReference type="InterPro" id="IPR000014">
    <property type="entry name" value="PAS"/>
</dbReference>
<feature type="domain" description="Histidine kinase" evidence="5">
    <location>
        <begin position="318"/>
        <end position="519"/>
    </location>
</feature>
<sequence>MQHSQYFELNQYFFGLWYAAYRLLITSCLVLIFILTQDELANNYEFPQLYFYVLWGYFFINCVQFFNLKHFKQHIPQQFAFIFIVDVIALSLLTIATNGPSLSISILFLTTIFAASLLLKTQKALIITLIAVIAVIYQQFLISFLTQHSFHNLGNSVILAVLFFVFYACGQIAVRRFQLLDHVNFSQSQELKRLQNINRYILEQIETGYLVLDENCHIVLSNPAACALLGIAPFYAFDKYPLYKLQPDLFELLNFDQVQNGEKFQFESQLSRYHLHIEVQKLIVPQQVLTLLVIQDGQKMNQQVQQLKLAALGQLSASIAHEIRNPLAAIVQANELLPHSTIDQQQTLSQMISKQTKRIDKIVQDTLSMVRNQATQPITIQLDHFIPLFIQEDLPDLKTKILCHIAPQLSLNFDEAQFRQVLINLIRNAIRHNSPERSTIELHCYTQDKNIHIDVCDFGEGVAIQDQAHLFQPFFSTAITGTGLGLYLSHSFCEANQALLSYVEQQQGACFRIQCRQLT</sequence>
<dbReference type="CDD" id="cd00075">
    <property type="entry name" value="HATPase"/>
    <property type="match status" value="1"/>
</dbReference>
<organism evidence="6 7">
    <name type="scientific">Acinetobacter tandoii</name>
    <dbReference type="NCBI Taxonomy" id="202954"/>
    <lineage>
        <taxon>Bacteria</taxon>
        <taxon>Pseudomonadati</taxon>
        <taxon>Pseudomonadota</taxon>
        <taxon>Gammaproteobacteria</taxon>
        <taxon>Moraxellales</taxon>
        <taxon>Moraxellaceae</taxon>
        <taxon>Acinetobacter</taxon>
    </lineage>
</organism>
<reference evidence="6 7" key="1">
    <citation type="submission" date="2019-09" db="EMBL/GenBank/DDBJ databases">
        <title>Draft genome sequence of Acinetobacter tandoii W4-4-4 isolated from environmental water sample.</title>
        <authorList>
            <person name="Wee S.K."/>
            <person name="Yan B."/>
            <person name="Mustaffa S.B."/>
            <person name="Yap E.P.H."/>
        </authorList>
    </citation>
    <scope>NUCLEOTIDE SEQUENCE [LARGE SCALE GENOMIC DNA]</scope>
    <source>
        <strain evidence="6 7">W4-4-4</strain>
    </source>
</reference>
<dbReference type="EC" id="2.7.13.3" evidence="2"/>
<keyword evidence="4" id="KW-0812">Transmembrane</keyword>
<evidence type="ECO:0000313" key="7">
    <source>
        <dbReference type="Proteomes" id="UP000325788"/>
    </source>
</evidence>
<dbReference type="Gene3D" id="1.10.287.130">
    <property type="match status" value="1"/>
</dbReference>
<name>A0A5N4WBI1_9GAMM</name>
<dbReference type="InterPro" id="IPR035965">
    <property type="entry name" value="PAS-like_dom_sf"/>
</dbReference>
<dbReference type="SUPFAM" id="SSF47384">
    <property type="entry name" value="Homodimeric domain of signal transducing histidine kinase"/>
    <property type="match status" value="1"/>
</dbReference>
<accession>A0A5N4WBI1</accession>
<keyword evidence="4" id="KW-0472">Membrane</keyword>
<dbReference type="Proteomes" id="UP000325788">
    <property type="component" value="Unassembled WGS sequence"/>
</dbReference>
<comment type="caution">
    <text evidence="6">The sequence shown here is derived from an EMBL/GenBank/DDBJ whole genome shotgun (WGS) entry which is preliminary data.</text>
</comment>
<feature type="transmembrane region" description="Helical" evidence="4">
    <location>
        <begin position="12"/>
        <end position="37"/>
    </location>
</feature>
<dbReference type="RefSeq" id="WP_016168486.1">
    <property type="nucleotide sequence ID" value="NZ_BBNK01000014.1"/>
</dbReference>
<evidence type="ECO:0000313" key="6">
    <source>
        <dbReference type="EMBL" id="KAB1852919.1"/>
    </source>
</evidence>
<comment type="catalytic activity">
    <reaction evidence="1">
        <text>ATP + protein L-histidine = ADP + protein N-phospho-L-histidine.</text>
        <dbReference type="EC" id="2.7.13.3"/>
    </reaction>
</comment>
<evidence type="ECO:0000256" key="3">
    <source>
        <dbReference type="ARBA" id="ARBA00022553"/>
    </source>
</evidence>
<dbReference type="SUPFAM" id="SSF55785">
    <property type="entry name" value="PYP-like sensor domain (PAS domain)"/>
    <property type="match status" value="1"/>
</dbReference>
<dbReference type="Pfam" id="PF00512">
    <property type="entry name" value="HisKA"/>
    <property type="match status" value="1"/>
</dbReference>
<keyword evidence="6" id="KW-0808">Transferase</keyword>
<dbReference type="PANTHER" id="PTHR43065:SF52">
    <property type="entry name" value="SENSOR PROTEIN KINASE PILS"/>
    <property type="match status" value="1"/>
</dbReference>
<dbReference type="InterPro" id="IPR004358">
    <property type="entry name" value="Sig_transdc_His_kin-like_C"/>
</dbReference>
<dbReference type="InterPro" id="IPR036097">
    <property type="entry name" value="HisK_dim/P_sf"/>
</dbReference>
<dbReference type="Gene3D" id="3.30.565.10">
    <property type="entry name" value="Histidine kinase-like ATPase, C-terminal domain"/>
    <property type="match status" value="1"/>
</dbReference>
<evidence type="ECO:0000259" key="5">
    <source>
        <dbReference type="PROSITE" id="PS50109"/>
    </source>
</evidence>
<proteinExistence type="predicted"/>
<feature type="transmembrane region" description="Helical" evidence="4">
    <location>
        <begin position="126"/>
        <end position="145"/>
    </location>
</feature>
<dbReference type="PANTHER" id="PTHR43065">
    <property type="entry name" value="SENSOR HISTIDINE KINASE"/>
    <property type="match status" value="1"/>
</dbReference>
<dbReference type="InterPro" id="IPR005467">
    <property type="entry name" value="His_kinase_dom"/>
</dbReference>
<evidence type="ECO:0000256" key="4">
    <source>
        <dbReference type="SAM" id="Phobius"/>
    </source>
</evidence>
<dbReference type="SMART" id="SM00388">
    <property type="entry name" value="HisKA"/>
    <property type="match status" value="1"/>
</dbReference>
<protein>
    <recommendedName>
        <fullName evidence="2">histidine kinase</fullName>
        <ecNumber evidence="2">2.7.13.3</ecNumber>
    </recommendedName>
</protein>
<gene>
    <name evidence="6" type="ORF">F4W09_13780</name>
</gene>
<dbReference type="EMBL" id="VXLD01000011">
    <property type="protein sequence ID" value="KAB1852919.1"/>
    <property type="molecule type" value="Genomic_DNA"/>
</dbReference>
<keyword evidence="6" id="KW-0418">Kinase</keyword>
<dbReference type="GO" id="GO:0000155">
    <property type="term" value="F:phosphorelay sensor kinase activity"/>
    <property type="evidence" value="ECO:0007669"/>
    <property type="project" value="InterPro"/>
</dbReference>
<feature type="transmembrane region" description="Helical" evidence="4">
    <location>
        <begin position="157"/>
        <end position="174"/>
    </location>
</feature>
<evidence type="ECO:0000256" key="1">
    <source>
        <dbReference type="ARBA" id="ARBA00000085"/>
    </source>
</evidence>
<dbReference type="SMART" id="SM00387">
    <property type="entry name" value="HATPase_c"/>
    <property type="match status" value="1"/>
</dbReference>
<dbReference type="SMART" id="SM00091">
    <property type="entry name" value="PAS"/>
    <property type="match status" value="1"/>
</dbReference>
<keyword evidence="3" id="KW-0597">Phosphoprotein</keyword>
<feature type="transmembrane region" description="Helical" evidence="4">
    <location>
        <begin position="49"/>
        <end position="67"/>
    </location>
</feature>